<evidence type="ECO:0000256" key="1">
    <source>
        <dbReference type="PROSITE-ProRule" id="PRU00339"/>
    </source>
</evidence>
<feature type="signal peptide" evidence="2">
    <location>
        <begin position="1"/>
        <end position="28"/>
    </location>
</feature>
<dbReference type="InterPro" id="IPR011990">
    <property type="entry name" value="TPR-like_helical_dom_sf"/>
</dbReference>
<keyword evidence="1" id="KW-0802">TPR repeat</keyword>
<dbReference type="EMBL" id="QPID01000005">
    <property type="protein sequence ID" value="RCU49817.1"/>
    <property type="molecule type" value="Genomic_DNA"/>
</dbReference>
<reference evidence="3 4" key="1">
    <citation type="submission" date="2018-07" db="EMBL/GenBank/DDBJ databases">
        <title>Corallincola holothuriorum sp. nov., a new facultative anaerobe isolated from sea cucumber Apostichopus japonicus.</title>
        <authorList>
            <person name="Xia H."/>
        </authorList>
    </citation>
    <scope>NUCLEOTIDE SEQUENCE [LARGE SCALE GENOMIC DNA]</scope>
    <source>
        <strain evidence="3 4">C4</strain>
    </source>
</reference>
<dbReference type="Pfam" id="PF13181">
    <property type="entry name" value="TPR_8"/>
    <property type="match status" value="1"/>
</dbReference>
<dbReference type="PANTHER" id="PTHR44366">
    <property type="entry name" value="UDP-N-ACETYLGLUCOSAMINE--PEPTIDE N-ACETYLGLUCOSAMINYLTRANSFERASE 110 KDA SUBUNIT"/>
    <property type="match status" value="1"/>
</dbReference>
<sequence>MRAVHQMFMGVIALLCLASISGCSSNTALHSQVKPKIPNSLWQDSAFVNRPTIPSQAEIFTISPQMQDYLKSKLSGHSKGSHTKLERLVDLLRSEDELMLSYDNRATLTVSEAYQQRLGNCLTLSLLTQAIADAWELDVRLQQPDFPELWEHRDDIYLVSQHVNVKIDIPSAYGIGEAATDNAHTIDFSGNPSLRYLPQKSLSTERVVAMFYNNRAAQAIANKDFDSAYWLSKAALTADPGFISGYATLGVIYARSGQLTQANQAYRTGLAHQADHPLLLANLAILLERQGDSEALAEIQPRLQKVIETNPFHYHEQGEQAFKAGEYRTALRYYERGIKLSPYIHDLYFGLAKSYYALGHTQKAKKYLEVAMELGSSYAIQQKYRRKLQQLDSYTQTTAALNQ</sequence>
<name>A0A368NGU8_9GAMM</name>
<accession>A0A368NGU8</accession>
<organism evidence="3 4">
    <name type="scientific">Corallincola holothuriorum</name>
    <dbReference type="NCBI Taxonomy" id="2282215"/>
    <lineage>
        <taxon>Bacteria</taxon>
        <taxon>Pseudomonadati</taxon>
        <taxon>Pseudomonadota</taxon>
        <taxon>Gammaproteobacteria</taxon>
        <taxon>Alteromonadales</taxon>
        <taxon>Psychromonadaceae</taxon>
        <taxon>Corallincola</taxon>
    </lineage>
</organism>
<evidence type="ECO:0000256" key="2">
    <source>
        <dbReference type="SAM" id="SignalP"/>
    </source>
</evidence>
<dbReference type="PANTHER" id="PTHR44366:SF1">
    <property type="entry name" value="UDP-N-ACETYLGLUCOSAMINE--PEPTIDE N-ACETYLGLUCOSAMINYLTRANSFERASE 110 KDA SUBUNIT"/>
    <property type="match status" value="1"/>
</dbReference>
<dbReference type="PROSITE" id="PS50005">
    <property type="entry name" value="TPR"/>
    <property type="match status" value="1"/>
</dbReference>
<comment type="caution">
    <text evidence="3">The sequence shown here is derived from an EMBL/GenBank/DDBJ whole genome shotgun (WGS) entry which is preliminary data.</text>
</comment>
<proteinExistence type="predicted"/>
<evidence type="ECO:0000313" key="3">
    <source>
        <dbReference type="EMBL" id="RCU49817.1"/>
    </source>
</evidence>
<dbReference type="Proteomes" id="UP000252558">
    <property type="component" value="Unassembled WGS sequence"/>
</dbReference>
<dbReference type="SUPFAM" id="SSF48452">
    <property type="entry name" value="TPR-like"/>
    <property type="match status" value="1"/>
</dbReference>
<feature type="repeat" description="TPR" evidence="1">
    <location>
        <begin position="311"/>
        <end position="344"/>
    </location>
</feature>
<dbReference type="InterPro" id="IPR019734">
    <property type="entry name" value="TPR_rpt"/>
</dbReference>
<dbReference type="GO" id="GO:0006493">
    <property type="term" value="P:protein O-linked glycosylation"/>
    <property type="evidence" value="ECO:0007669"/>
    <property type="project" value="InterPro"/>
</dbReference>
<dbReference type="Gene3D" id="1.25.40.10">
    <property type="entry name" value="Tetratricopeptide repeat domain"/>
    <property type="match status" value="2"/>
</dbReference>
<protein>
    <submittedName>
        <fullName evidence="3">Uncharacterized protein</fullName>
    </submittedName>
</protein>
<keyword evidence="4" id="KW-1185">Reference proteome</keyword>
<dbReference type="GO" id="GO:0097363">
    <property type="term" value="F:protein O-acetylglucosaminyltransferase activity"/>
    <property type="evidence" value="ECO:0007669"/>
    <property type="project" value="TreeGrafter"/>
</dbReference>
<evidence type="ECO:0000313" key="4">
    <source>
        <dbReference type="Proteomes" id="UP000252558"/>
    </source>
</evidence>
<dbReference type="AlphaFoldDB" id="A0A368NGU8"/>
<gene>
    <name evidence="3" type="ORF">DU002_09265</name>
</gene>
<dbReference type="PROSITE" id="PS51257">
    <property type="entry name" value="PROKAR_LIPOPROTEIN"/>
    <property type="match status" value="1"/>
</dbReference>
<dbReference type="SMART" id="SM00028">
    <property type="entry name" value="TPR"/>
    <property type="match status" value="4"/>
</dbReference>
<dbReference type="InterPro" id="IPR037919">
    <property type="entry name" value="OGT"/>
</dbReference>
<feature type="chain" id="PRO_5016769766" evidence="2">
    <location>
        <begin position="29"/>
        <end position="403"/>
    </location>
</feature>
<keyword evidence="2" id="KW-0732">Signal</keyword>